<dbReference type="Gene3D" id="1.10.8.60">
    <property type="match status" value="1"/>
</dbReference>
<organism evidence="2">
    <name type="scientific">hydrothermal vent metagenome</name>
    <dbReference type="NCBI Taxonomy" id="652676"/>
    <lineage>
        <taxon>unclassified sequences</taxon>
        <taxon>metagenomes</taxon>
        <taxon>ecological metagenomes</taxon>
    </lineage>
</organism>
<sequence length="436" mass="49571">MSTAGMNPQRLDWEPPAIKGIEDTGLSQGFLQDLALKIMYFRGQLTGHDIAEHMHLPFAAVVSTLMDFLKREQMCEVKGSGGLGAATYQYSITNKGAARAREQLERTTYVGAAPVPWDNYVAAIKAQGGKRLKVNPKMMQQSLSHLILEESVFGKIGPAANSGKSIFLYGPPGNGKTTIAESIGRMILTNDMYIPYAVEVDGQIIKVYDEINHIAVSGIKQKLSTGQLSNRRSDSRWVRIKRPVIMVGGELTLEGLELIYDPTNKYYEAPFQMKANGGMFLIDDFGRQQVRPRDLLNRWIVPMEKQIDFLALHTGRKVEVPFEVLIVFSTNLPPRDLVDEAFLRRIRHKIEVTSPTFDGYREIFQRVCERRRVEYDEQGVRYLLQEYYIKRSQKLRANHPRDLLDQLMDISDYLGVKPQLTKELIDKAADSYFVEM</sequence>
<accession>A0A3B0VFI0</accession>
<evidence type="ECO:0000259" key="1">
    <source>
        <dbReference type="SMART" id="SM00382"/>
    </source>
</evidence>
<dbReference type="Gene3D" id="3.40.50.300">
    <property type="entry name" value="P-loop containing nucleotide triphosphate hydrolases"/>
    <property type="match status" value="2"/>
</dbReference>
<dbReference type="InterPro" id="IPR027417">
    <property type="entry name" value="P-loop_NTPase"/>
</dbReference>
<dbReference type="EMBL" id="UOEU01000915">
    <property type="protein sequence ID" value="VAW42388.1"/>
    <property type="molecule type" value="Genomic_DNA"/>
</dbReference>
<feature type="domain" description="AAA+ ATPase" evidence="1">
    <location>
        <begin position="162"/>
        <end position="356"/>
    </location>
</feature>
<dbReference type="SUPFAM" id="SSF52540">
    <property type="entry name" value="P-loop containing nucleoside triphosphate hydrolases"/>
    <property type="match status" value="1"/>
</dbReference>
<dbReference type="SMART" id="SM00382">
    <property type="entry name" value="AAA"/>
    <property type="match status" value="1"/>
</dbReference>
<evidence type="ECO:0000313" key="2">
    <source>
        <dbReference type="EMBL" id="VAW42388.1"/>
    </source>
</evidence>
<dbReference type="AlphaFoldDB" id="A0A3B0VFI0"/>
<dbReference type="CDD" id="cd00009">
    <property type="entry name" value="AAA"/>
    <property type="match status" value="1"/>
</dbReference>
<name>A0A3B0VFI0_9ZZZZ</name>
<proteinExistence type="predicted"/>
<dbReference type="InterPro" id="IPR003593">
    <property type="entry name" value="AAA+_ATPase"/>
</dbReference>
<protein>
    <submittedName>
        <fullName evidence="2">Predicted ATPase with chaperone activity, associated with Flp pilus assembly</fullName>
    </submittedName>
</protein>
<gene>
    <name evidence="2" type="ORF">MNBD_CHLOROFLEXI01-4647</name>
</gene>
<reference evidence="2" key="1">
    <citation type="submission" date="2018-06" db="EMBL/GenBank/DDBJ databases">
        <authorList>
            <person name="Zhirakovskaya E."/>
        </authorList>
    </citation>
    <scope>NUCLEOTIDE SEQUENCE</scope>
</reference>